<dbReference type="InterPro" id="IPR036748">
    <property type="entry name" value="MTH938-like_sf"/>
</dbReference>
<dbReference type="PANTHER" id="PTHR21192:SF2">
    <property type="entry name" value="NADH DEHYDROGENASE [UBIQUINONE] 1 ALPHA SUBCOMPLEX ASSEMBLY FACTOR 3"/>
    <property type="match status" value="1"/>
</dbReference>
<evidence type="ECO:0000313" key="2">
    <source>
        <dbReference type="Proteomes" id="UP000272193"/>
    </source>
</evidence>
<dbReference type="RefSeq" id="WP_124223606.1">
    <property type="nucleotide sequence ID" value="NZ_RKQL01000005.1"/>
</dbReference>
<accession>A0A3N4UTS1</accession>
<dbReference type="Pfam" id="PF04430">
    <property type="entry name" value="DUF498"/>
    <property type="match status" value="1"/>
</dbReference>
<organism evidence="1 2">
    <name type="scientific">Tibeticola sediminis</name>
    <dbReference type="NCBI Taxonomy" id="1917811"/>
    <lineage>
        <taxon>Bacteria</taxon>
        <taxon>Pseudomonadati</taxon>
        <taxon>Pseudomonadota</taxon>
        <taxon>Betaproteobacteria</taxon>
        <taxon>Burkholderiales</taxon>
        <taxon>Comamonadaceae</taxon>
        <taxon>Tibeticola</taxon>
    </lineage>
</organism>
<dbReference type="Proteomes" id="UP000272193">
    <property type="component" value="Unassembled WGS sequence"/>
</dbReference>
<dbReference type="CDD" id="cd05560">
    <property type="entry name" value="Xcc1710_like"/>
    <property type="match status" value="1"/>
</dbReference>
<dbReference type="Gene3D" id="3.40.1230.10">
    <property type="entry name" value="MTH938-like"/>
    <property type="match status" value="1"/>
</dbReference>
<evidence type="ECO:0000313" key="1">
    <source>
        <dbReference type="EMBL" id="RPE65060.1"/>
    </source>
</evidence>
<comment type="caution">
    <text evidence="1">The sequence shown here is derived from an EMBL/GenBank/DDBJ whole genome shotgun (WGS) entry which is preliminary data.</text>
</comment>
<dbReference type="OrthoDB" id="9800373at2"/>
<dbReference type="PANTHER" id="PTHR21192">
    <property type="entry name" value="NUCLEAR PROTEIN E3-3"/>
    <property type="match status" value="1"/>
</dbReference>
<name>A0A3N4UTS1_9BURK</name>
<dbReference type="EMBL" id="RKQL01000005">
    <property type="protein sequence ID" value="RPE65060.1"/>
    <property type="molecule type" value="Genomic_DNA"/>
</dbReference>
<dbReference type="SUPFAM" id="SSF64076">
    <property type="entry name" value="MTH938-like"/>
    <property type="match status" value="1"/>
</dbReference>
<dbReference type="InterPro" id="IPR007523">
    <property type="entry name" value="NDUFAF3/AAMDC"/>
</dbReference>
<reference evidence="1 2" key="1">
    <citation type="submission" date="2018-11" db="EMBL/GenBank/DDBJ databases">
        <title>Genomic Encyclopedia of Type Strains, Phase IV (KMG-IV): sequencing the most valuable type-strain genomes for metagenomic binning, comparative biology and taxonomic classification.</title>
        <authorList>
            <person name="Goeker M."/>
        </authorList>
    </citation>
    <scope>NUCLEOTIDE SEQUENCE [LARGE SCALE GENOMIC DNA]</scope>
    <source>
        <strain evidence="1 2">DSM 101684</strain>
    </source>
</reference>
<proteinExistence type="predicted"/>
<protein>
    <recommendedName>
        <fullName evidence="3">Xcc1710-like domain-containing protein</fullName>
    </recommendedName>
</protein>
<gene>
    <name evidence="1" type="ORF">EDC62_2186</name>
</gene>
<dbReference type="AlphaFoldDB" id="A0A3N4UTS1"/>
<evidence type="ECO:0008006" key="3">
    <source>
        <dbReference type="Google" id="ProtNLM"/>
    </source>
</evidence>
<sequence length="130" mass="14509">MKFTADRYDVPIVTGYGPDWIAVDGERIDDSVLISSLGAREAWNCAAFEQLEAQHFETLQRFGVELVIFGSGLRQRFPHPQWLAGLYRERIGVETMDTRAACRTYNILAGEGRKVLLAALIERVAPPGSP</sequence>
<keyword evidence="2" id="KW-1185">Reference proteome</keyword>